<dbReference type="PANTHER" id="PTHR37544">
    <property type="entry name" value="SPRAY-RELATED"/>
    <property type="match status" value="1"/>
</dbReference>
<dbReference type="AlphaFoldDB" id="A0A2V1DHZ0"/>
<keyword evidence="4" id="KW-1185">Reference proteome</keyword>
<protein>
    <submittedName>
        <fullName evidence="3">Uncharacterized protein</fullName>
    </submittedName>
</protein>
<feature type="transmembrane region" description="Helical" evidence="2">
    <location>
        <begin position="145"/>
        <end position="166"/>
    </location>
</feature>
<keyword evidence="2" id="KW-1133">Transmembrane helix</keyword>
<dbReference type="Proteomes" id="UP000244855">
    <property type="component" value="Unassembled WGS sequence"/>
</dbReference>
<dbReference type="STRING" id="97972.A0A2V1DHZ0"/>
<sequence length="624" mass="68609">MDEISQTTVPTINDDSNEKKRPTINSNEIHADPPLVARKFYVPASIRTASLLLFCVVTLCIFVLLLFAGVSKGSDVPPAPSSTASTVTSTVTSTSTLYSVITTEIPLVPIRSPPTSFTTSYLLSPTPAPSSYTNFNVFGSFPKGFYFLGTYFPTLVAVLFGILWSISFTRFKEMEPFFQLAQPGGASAEHSLHLKYETRTLPQVLFTSLKYGHKFVFSSALVSVIITLCTAFAPEVIYIATTGTCVANGDGAQCIPYLTKRQPVVWAECILIFSVLVIVMVLVFSLRKRTSGIYSEATSMAGLAVLIHRDVSAWQFHPRTKNKKKSEPVGESLQKRRFALGQYRIGRDYGGYGLIMLSPNDAQNLDASKRSYGGPLDGESQPFALRPWSLVCFWLFLGGVVTLVLYYFSAGTPSGFESFMDSQGFGVRLLFTSIGISVRSFWGIVEKNIRSLEPYRRLSSGSGVTPQESILVPSSAHPITAIVTSLRHRHYFVAYVSFLAVLTEVLVVTLSGVPFSSARSHTDFVVSTSLSTAIIALLIVTLPYVFVWSTLTSPMPRDSLADRLSYLCGSSMIAFFMTLSILDRKERDRSIEGIGKVYVMKASSDGNDRHLRVDFQEEDIASFA</sequence>
<feature type="transmembrane region" description="Helical" evidence="2">
    <location>
        <begin position="215"/>
        <end position="233"/>
    </location>
</feature>
<evidence type="ECO:0000256" key="2">
    <source>
        <dbReference type="SAM" id="Phobius"/>
    </source>
</evidence>
<feature type="transmembrane region" description="Helical" evidence="2">
    <location>
        <begin position="564"/>
        <end position="582"/>
    </location>
</feature>
<feature type="transmembrane region" description="Helical" evidence="2">
    <location>
        <begin position="492"/>
        <end position="512"/>
    </location>
</feature>
<gene>
    <name evidence="3" type="ORF">DM02DRAFT_674105</name>
</gene>
<keyword evidence="2" id="KW-0812">Transmembrane</keyword>
<keyword evidence="2" id="KW-0472">Membrane</keyword>
<feature type="region of interest" description="Disordered" evidence="1">
    <location>
        <begin position="1"/>
        <end position="26"/>
    </location>
</feature>
<feature type="compositionally biased region" description="Polar residues" evidence="1">
    <location>
        <begin position="1"/>
        <end position="14"/>
    </location>
</feature>
<evidence type="ECO:0000256" key="1">
    <source>
        <dbReference type="SAM" id="MobiDB-lite"/>
    </source>
</evidence>
<dbReference type="OrthoDB" id="5428901at2759"/>
<dbReference type="Pfam" id="PF11915">
    <property type="entry name" value="DUF3433"/>
    <property type="match status" value="2"/>
</dbReference>
<proteinExistence type="predicted"/>
<feature type="transmembrane region" description="Helical" evidence="2">
    <location>
        <begin position="388"/>
        <end position="408"/>
    </location>
</feature>
<dbReference type="PANTHER" id="PTHR37544:SF3">
    <property type="entry name" value="SPRAY"/>
    <property type="match status" value="1"/>
</dbReference>
<dbReference type="InterPro" id="IPR021840">
    <property type="entry name" value="DUF3433"/>
</dbReference>
<organism evidence="3 4">
    <name type="scientific">Periconia macrospinosa</name>
    <dbReference type="NCBI Taxonomy" id="97972"/>
    <lineage>
        <taxon>Eukaryota</taxon>
        <taxon>Fungi</taxon>
        <taxon>Dikarya</taxon>
        <taxon>Ascomycota</taxon>
        <taxon>Pezizomycotina</taxon>
        <taxon>Dothideomycetes</taxon>
        <taxon>Pleosporomycetidae</taxon>
        <taxon>Pleosporales</taxon>
        <taxon>Massarineae</taxon>
        <taxon>Periconiaceae</taxon>
        <taxon>Periconia</taxon>
    </lineage>
</organism>
<reference evidence="3 4" key="1">
    <citation type="journal article" date="2018" name="Sci. Rep.">
        <title>Comparative genomics provides insights into the lifestyle and reveals functional heterogeneity of dark septate endophytic fungi.</title>
        <authorList>
            <person name="Knapp D.G."/>
            <person name="Nemeth J.B."/>
            <person name="Barry K."/>
            <person name="Hainaut M."/>
            <person name="Henrissat B."/>
            <person name="Johnson J."/>
            <person name="Kuo A."/>
            <person name="Lim J.H.P."/>
            <person name="Lipzen A."/>
            <person name="Nolan M."/>
            <person name="Ohm R.A."/>
            <person name="Tamas L."/>
            <person name="Grigoriev I.V."/>
            <person name="Spatafora J.W."/>
            <person name="Nagy L.G."/>
            <person name="Kovacs G.M."/>
        </authorList>
    </citation>
    <scope>NUCLEOTIDE SEQUENCE [LARGE SCALE GENOMIC DNA]</scope>
    <source>
        <strain evidence="3 4">DSE2036</strain>
    </source>
</reference>
<feature type="transmembrane region" description="Helical" evidence="2">
    <location>
        <begin position="524"/>
        <end position="544"/>
    </location>
</feature>
<accession>A0A2V1DHZ0</accession>
<feature type="transmembrane region" description="Helical" evidence="2">
    <location>
        <begin position="48"/>
        <end position="70"/>
    </location>
</feature>
<evidence type="ECO:0000313" key="3">
    <source>
        <dbReference type="EMBL" id="PVH97481.1"/>
    </source>
</evidence>
<dbReference type="EMBL" id="KZ805435">
    <property type="protein sequence ID" value="PVH97481.1"/>
    <property type="molecule type" value="Genomic_DNA"/>
</dbReference>
<name>A0A2V1DHZ0_9PLEO</name>
<feature type="transmembrane region" description="Helical" evidence="2">
    <location>
        <begin position="265"/>
        <end position="286"/>
    </location>
</feature>
<evidence type="ECO:0000313" key="4">
    <source>
        <dbReference type="Proteomes" id="UP000244855"/>
    </source>
</evidence>